<name>A0A6J5T4L7_9CAUD</name>
<evidence type="ECO:0000313" key="3">
    <source>
        <dbReference type="EMBL" id="CAB4222518.1"/>
    </source>
</evidence>
<accession>A0A6J5T4L7</accession>
<sequence>MNDQPSLPTYPGIERAALEISYDNGGINRERSEASMLHELRQFLASSAVPVTDMQAINDWLTALSDDDLLTVCCGECGEQASVLAVLGGAPVGTDALLNEIFENVA</sequence>
<gene>
    <name evidence="2" type="ORF">UFOVP1293_35</name>
    <name evidence="3" type="ORF">UFOVP1644_53</name>
    <name evidence="1" type="ORF">UFOVP860_76</name>
</gene>
<organism evidence="3">
    <name type="scientific">uncultured Caudovirales phage</name>
    <dbReference type="NCBI Taxonomy" id="2100421"/>
    <lineage>
        <taxon>Viruses</taxon>
        <taxon>Duplodnaviria</taxon>
        <taxon>Heunggongvirae</taxon>
        <taxon>Uroviricota</taxon>
        <taxon>Caudoviricetes</taxon>
        <taxon>Peduoviridae</taxon>
        <taxon>Maltschvirus</taxon>
        <taxon>Maltschvirus maltsch</taxon>
    </lineage>
</organism>
<dbReference type="EMBL" id="LR797513">
    <property type="protein sequence ID" value="CAB4222518.1"/>
    <property type="molecule type" value="Genomic_DNA"/>
</dbReference>
<proteinExistence type="predicted"/>
<reference evidence="3" key="1">
    <citation type="submission" date="2020-05" db="EMBL/GenBank/DDBJ databases">
        <authorList>
            <person name="Chiriac C."/>
            <person name="Salcher M."/>
            <person name="Ghai R."/>
            <person name="Kavagutti S V."/>
        </authorList>
    </citation>
    <scope>NUCLEOTIDE SEQUENCE</scope>
</reference>
<evidence type="ECO:0000313" key="2">
    <source>
        <dbReference type="EMBL" id="CAB4195442.1"/>
    </source>
</evidence>
<dbReference type="EMBL" id="LR797244">
    <property type="protein sequence ID" value="CAB4195442.1"/>
    <property type="molecule type" value="Genomic_DNA"/>
</dbReference>
<protein>
    <submittedName>
        <fullName evidence="3">Uncharacterized protein</fullName>
    </submittedName>
</protein>
<dbReference type="EMBL" id="LR796812">
    <property type="protein sequence ID" value="CAB4167986.1"/>
    <property type="molecule type" value="Genomic_DNA"/>
</dbReference>
<evidence type="ECO:0000313" key="1">
    <source>
        <dbReference type="EMBL" id="CAB4167986.1"/>
    </source>
</evidence>